<accession>A0A6A6YUW4</accession>
<organism evidence="2">
    <name type="scientific">Mytilinidion resinicola</name>
    <dbReference type="NCBI Taxonomy" id="574789"/>
    <lineage>
        <taxon>Eukaryota</taxon>
        <taxon>Fungi</taxon>
        <taxon>Dikarya</taxon>
        <taxon>Ascomycota</taxon>
        <taxon>Pezizomycotina</taxon>
        <taxon>Dothideomycetes</taxon>
        <taxon>Pleosporomycetidae</taxon>
        <taxon>Mytilinidiales</taxon>
        <taxon>Mytilinidiaceae</taxon>
        <taxon>Mytilinidion</taxon>
    </lineage>
</organism>
<keyword evidence="1" id="KW-0812">Transmembrane</keyword>
<reference evidence="4" key="2">
    <citation type="submission" date="2020-04" db="EMBL/GenBank/DDBJ databases">
        <authorList>
            <consortium name="NCBI Genome Project"/>
        </authorList>
    </citation>
    <scope>NUCLEOTIDE SEQUENCE</scope>
    <source>
        <strain evidence="4">CBS 304.34</strain>
    </source>
</reference>
<feature type="transmembrane region" description="Helical" evidence="1">
    <location>
        <begin position="15"/>
        <end position="39"/>
    </location>
</feature>
<dbReference type="AlphaFoldDB" id="A0A6A6YUW4"/>
<protein>
    <submittedName>
        <fullName evidence="2 4">Uncharacterized protein</fullName>
    </submittedName>
</protein>
<evidence type="ECO:0000313" key="4">
    <source>
        <dbReference type="RefSeq" id="XP_033578748.1"/>
    </source>
</evidence>
<proteinExistence type="predicted"/>
<gene>
    <name evidence="2 4" type="ORF">BDZ99DRAFT_280653</name>
</gene>
<sequence length="123" mass="13638">MERIVWCAGASLSSWFVSLNLLVDVVAGCWGFLVSDAALRCQLDRPRPPGLLNRPQPLDSLMLTIILPPSLRVLSVGAPRRPSTLVPPPRSRTITIITVTCLVLNLRSITTFIILCSKSFWKR</sequence>
<evidence type="ECO:0000313" key="3">
    <source>
        <dbReference type="Proteomes" id="UP000504636"/>
    </source>
</evidence>
<name>A0A6A6YUW4_9PEZI</name>
<evidence type="ECO:0000256" key="1">
    <source>
        <dbReference type="SAM" id="Phobius"/>
    </source>
</evidence>
<reference evidence="2 4" key="1">
    <citation type="journal article" date="2020" name="Stud. Mycol.">
        <title>101 Dothideomycetes genomes: a test case for predicting lifestyles and emergence of pathogens.</title>
        <authorList>
            <person name="Haridas S."/>
            <person name="Albert R."/>
            <person name="Binder M."/>
            <person name="Bloem J."/>
            <person name="Labutti K."/>
            <person name="Salamov A."/>
            <person name="Andreopoulos B."/>
            <person name="Baker S."/>
            <person name="Barry K."/>
            <person name="Bills G."/>
            <person name="Bluhm B."/>
            <person name="Cannon C."/>
            <person name="Castanera R."/>
            <person name="Culley D."/>
            <person name="Daum C."/>
            <person name="Ezra D."/>
            <person name="Gonzalez J."/>
            <person name="Henrissat B."/>
            <person name="Kuo A."/>
            <person name="Liang C."/>
            <person name="Lipzen A."/>
            <person name="Lutzoni F."/>
            <person name="Magnuson J."/>
            <person name="Mondo S."/>
            <person name="Nolan M."/>
            <person name="Ohm R."/>
            <person name="Pangilinan J."/>
            <person name="Park H.-J."/>
            <person name="Ramirez L."/>
            <person name="Alfaro M."/>
            <person name="Sun H."/>
            <person name="Tritt A."/>
            <person name="Yoshinaga Y."/>
            <person name="Zwiers L.-H."/>
            <person name="Turgeon B."/>
            <person name="Goodwin S."/>
            <person name="Spatafora J."/>
            <person name="Crous P."/>
            <person name="Grigoriev I."/>
        </authorList>
    </citation>
    <scope>NUCLEOTIDE SEQUENCE</scope>
    <source>
        <strain evidence="2 4">CBS 304.34</strain>
    </source>
</reference>
<feature type="transmembrane region" description="Helical" evidence="1">
    <location>
        <begin position="93"/>
        <end position="116"/>
    </location>
</feature>
<reference evidence="4" key="3">
    <citation type="submission" date="2025-04" db="UniProtKB">
        <authorList>
            <consortium name="RefSeq"/>
        </authorList>
    </citation>
    <scope>IDENTIFICATION</scope>
    <source>
        <strain evidence="4">CBS 304.34</strain>
    </source>
</reference>
<dbReference type="GeneID" id="54454886"/>
<dbReference type="RefSeq" id="XP_033578748.1">
    <property type="nucleotide sequence ID" value="XM_033713993.1"/>
</dbReference>
<keyword evidence="1" id="KW-1133">Transmembrane helix</keyword>
<dbReference type="Proteomes" id="UP000504636">
    <property type="component" value="Unplaced"/>
</dbReference>
<evidence type="ECO:0000313" key="2">
    <source>
        <dbReference type="EMBL" id="KAF2811784.1"/>
    </source>
</evidence>
<dbReference type="EMBL" id="MU003698">
    <property type="protein sequence ID" value="KAF2811784.1"/>
    <property type="molecule type" value="Genomic_DNA"/>
</dbReference>
<keyword evidence="1" id="KW-0472">Membrane</keyword>
<keyword evidence="3" id="KW-1185">Reference proteome</keyword>